<dbReference type="KEGG" id="cle:Clole_2318"/>
<evidence type="ECO:0000313" key="2">
    <source>
        <dbReference type="EMBL" id="ADZ84026.1"/>
    </source>
</evidence>
<dbReference type="AlphaFoldDB" id="F2JS89"/>
<dbReference type="STRING" id="642492.Clole_2318"/>
<evidence type="ECO:0000256" key="1">
    <source>
        <dbReference type="SAM" id="Phobius"/>
    </source>
</evidence>
<accession>F2JS89</accession>
<feature type="transmembrane region" description="Helical" evidence="1">
    <location>
        <begin position="143"/>
        <end position="162"/>
    </location>
</feature>
<name>F2JS89_CELLD</name>
<gene>
    <name evidence="2" type="ordered locus">Clole_2318</name>
</gene>
<dbReference type="HOGENOM" id="CLU_051469_0_0_9"/>
<proteinExistence type="predicted"/>
<sequence>MSKKSTTAFILFCFVIILLAFPNLCINAAQQGLLLWFNKVLPSLLPFMILINILVGLDSIKSISNRATFITYKFWNLPGSTLFAFIMGLLAGYPMGGRIIKELVSSGELTSQQGEKALCFCNNCGPLFIVGTVGTTILGNVKLGYFLLLIHILSALITSLLLKPTYPLYPIRSTSLQIAPSSKTLPSLLNEAVAHSMDTMTCIGGYIIFFSVLAHLITDTLLLQWLFHLPLINQISTTTLQAILTSFLELSNGVNALGQISSPYALALLAATLAFGGLCVYFQTLYVLEGTHFSTKPYFFSKCLQAIISFLLTCVLYPFFSVYTQGTKIVFNHTWSFILIGFVSSFILLTHFNKNIRSIFTTFKESHRS</sequence>
<feature type="transmembrane region" description="Helical" evidence="1">
    <location>
        <begin position="299"/>
        <end position="320"/>
    </location>
</feature>
<dbReference type="eggNOG" id="COG3314">
    <property type="taxonomic scope" value="Bacteria"/>
</dbReference>
<feature type="transmembrane region" description="Helical" evidence="1">
    <location>
        <begin position="264"/>
        <end position="287"/>
    </location>
</feature>
<dbReference type="Proteomes" id="UP000008467">
    <property type="component" value="Chromosome"/>
</dbReference>
<keyword evidence="3" id="KW-1185">Reference proteome</keyword>
<feature type="transmembrane region" description="Helical" evidence="1">
    <location>
        <begin position="43"/>
        <end position="60"/>
    </location>
</feature>
<keyword evidence="1" id="KW-1133">Transmembrane helix</keyword>
<protein>
    <recommendedName>
        <fullName evidence="4">Sporulation integral membrane protein YlbJ</fullName>
    </recommendedName>
</protein>
<dbReference type="RefSeq" id="WP_013657320.1">
    <property type="nucleotide sequence ID" value="NC_015275.1"/>
</dbReference>
<dbReference type="EMBL" id="CP002582">
    <property type="protein sequence ID" value="ADZ84026.1"/>
    <property type="molecule type" value="Genomic_DNA"/>
</dbReference>
<organism evidence="2 3">
    <name type="scientific">Cellulosilyticum lentocellum (strain ATCC 49066 / DSM 5427 / NCIMB 11756 / RHM5)</name>
    <name type="common">Clostridium lentocellum</name>
    <dbReference type="NCBI Taxonomy" id="642492"/>
    <lineage>
        <taxon>Bacteria</taxon>
        <taxon>Bacillati</taxon>
        <taxon>Bacillota</taxon>
        <taxon>Clostridia</taxon>
        <taxon>Lachnospirales</taxon>
        <taxon>Cellulosilyticaceae</taxon>
        <taxon>Cellulosilyticum</taxon>
    </lineage>
</organism>
<evidence type="ECO:0008006" key="4">
    <source>
        <dbReference type="Google" id="ProtNLM"/>
    </source>
</evidence>
<reference evidence="2 3" key="1">
    <citation type="journal article" date="2011" name="J. Bacteriol.">
        <title>Complete genome sequence of the cellulose-degrading bacterium Cellulosilyticum lentocellum.</title>
        <authorList>
            <consortium name="US DOE Joint Genome Institute"/>
            <person name="Miller D.A."/>
            <person name="Suen G."/>
            <person name="Bruce D."/>
            <person name="Copeland A."/>
            <person name="Cheng J.F."/>
            <person name="Detter C."/>
            <person name="Goodwin L.A."/>
            <person name="Han C.S."/>
            <person name="Hauser L.J."/>
            <person name="Land M.L."/>
            <person name="Lapidus A."/>
            <person name="Lucas S."/>
            <person name="Meincke L."/>
            <person name="Pitluck S."/>
            <person name="Tapia R."/>
            <person name="Teshima H."/>
            <person name="Woyke T."/>
            <person name="Fox B.G."/>
            <person name="Angert E.R."/>
            <person name="Currie C.R."/>
        </authorList>
    </citation>
    <scope>NUCLEOTIDE SEQUENCE [LARGE SCALE GENOMIC DNA]</scope>
    <source>
        <strain evidence="3">ATCC 49066 / DSM 5427 / NCIMB 11756 / RHM5</strain>
    </source>
</reference>
<feature type="transmembrane region" description="Helical" evidence="1">
    <location>
        <begin position="72"/>
        <end position="93"/>
    </location>
</feature>
<keyword evidence="1" id="KW-0812">Transmembrane</keyword>
<evidence type="ECO:0000313" key="3">
    <source>
        <dbReference type="Proteomes" id="UP000008467"/>
    </source>
</evidence>
<keyword evidence="1" id="KW-0472">Membrane</keyword>
<feature type="transmembrane region" description="Helical" evidence="1">
    <location>
        <begin position="332"/>
        <end position="352"/>
    </location>
</feature>
<feature type="transmembrane region" description="Helical" evidence="1">
    <location>
        <begin position="206"/>
        <end position="227"/>
    </location>
</feature>